<name>A0A0P9D020_9CHLR</name>
<dbReference type="GO" id="GO:0016887">
    <property type="term" value="F:ATP hydrolysis activity"/>
    <property type="evidence" value="ECO:0007669"/>
    <property type="project" value="InterPro"/>
</dbReference>
<dbReference type="AlphaFoldDB" id="A0A0P9D020"/>
<gene>
    <name evidence="3" type="ORF">SE17_16905</name>
</gene>
<comment type="caution">
    <text evidence="3">The sequence shown here is derived from an EMBL/GenBank/DDBJ whole genome shotgun (WGS) entry which is preliminary data.</text>
</comment>
<dbReference type="SUPFAM" id="SSF52540">
    <property type="entry name" value="P-loop containing nucleoside triphosphate hydrolases"/>
    <property type="match status" value="1"/>
</dbReference>
<evidence type="ECO:0000256" key="1">
    <source>
        <dbReference type="SAM" id="MobiDB-lite"/>
    </source>
</evidence>
<sequence length="224" mass="23060">MAEALNAPEYREQAADAPASAAPPYLPSPALVDAVNLAIFLQRPLLIKGEPGSGKTRLALQTADEQRDAFDEVVVVPLAVAQAASQIMPAIAQALGLALSGADDPLAQVAAHLHGKHALLVLDNLEHLAGAGGVVAALLERAAGLTVLATSRERLQARGEWVLSIGGLERPNVDAPGVLEASAAGALFVQSARRVAAEFAPGLADRQAIARLCRQLAGHPLGIE</sequence>
<dbReference type="Pfam" id="PF13401">
    <property type="entry name" value="AAA_22"/>
    <property type="match status" value="1"/>
</dbReference>
<dbReference type="Gene3D" id="3.40.50.300">
    <property type="entry name" value="P-loop containing nucleotide triphosphate hydrolases"/>
    <property type="match status" value="1"/>
</dbReference>
<dbReference type="PANTHER" id="PTHR47691:SF3">
    <property type="entry name" value="HTH-TYPE TRANSCRIPTIONAL REGULATOR RV0890C-RELATED"/>
    <property type="match status" value="1"/>
</dbReference>
<organism evidence="3 4">
    <name type="scientific">Kouleothrix aurantiaca</name>
    <dbReference type="NCBI Taxonomy" id="186479"/>
    <lineage>
        <taxon>Bacteria</taxon>
        <taxon>Bacillati</taxon>
        <taxon>Chloroflexota</taxon>
        <taxon>Chloroflexia</taxon>
        <taxon>Chloroflexales</taxon>
        <taxon>Roseiflexineae</taxon>
        <taxon>Roseiflexaceae</taxon>
        <taxon>Kouleothrix</taxon>
    </lineage>
</organism>
<feature type="region of interest" description="Disordered" evidence="1">
    <location>
        <begin position="1"/>
        <end position="21"/>
    </location>
</feature>
<feature type="non-terminal residue" evidence="3">
    <location>
        <position position="224"/>
    </location>
</feature>
<evidence type="ECO:0000313" key="3">
    <source>
        <dbReference type="EMBL" id="KPV52198.1"/>
    </source>
</evidence>
<proteinExistence type="predicted"/>
<dbReference type="EMBL" id="LJCR01000626">
    <property type="protein sequence ID" value="KPV52198.1"/>
    <property type="molecule type" value="Genomic_DNA"/>
</dbReference>
<dbReference type="InterPro" id="IPR049945">
    <property type="entry name" value="AAA_22"/>
</dbReference>
<dbReference type="PANTHER" id="PTHR47691">
    <property type="entry name" value="REGULATOR-RELATED"/>
    <property type="match status" value="1"/>
</dbReference>
<dbReference type="InterPro" id="IPR027417">
    <property type="entry name" value="P-loop_NTPase"/>
</dbReference>
<feature type="domain" description="ORC1/DEAH AAA+ ATPase" evidence="2">
    <location>
        <begin position="42"/>
        <end position="140"/>
    </location>
</feature>
<dbReference type="Proteomes" id="UP000050509">
    <property type="component" value="Unassembled WGS sequence"/>
</dbReference>
<protein>
    <recommendedName>
        <fullName evidence="2">ORC1/DEAH AAA+ ATPase domain-containing protein</fullName>
    </recommendedName>
</protein>
<reference evidence="3 4" key="1">
    <citation type="submission" date="2015-09" db="EMBL/GenBank/DDBJ databases">
        <title>Draft genome sequence of Kouleothrix aurantiaca JCM 19913.</title>
        <authorList>
            <person name="Hemp J."/>
        </authorList>
    </citation>
    <scope>NUCLEOTIDE SEQUENCE [LARGE SCALE GENOMIC DNA]</scope>
    <source>
        <strain evidence="3 4">COM-B</strain>
    </source>
</reference>
<evidence type="ECO:0000259" key="2">
    <source>
        <dbReference type="Pfam" id="PF13401"/>
    </source>
</evidence>
<evidence type="ECO:0000313" key="4">
    <source>
        <dbReference type="Proteomes" id="UP000050509"/>
    </source>
</evidence>
<keyword evidence="4" id="KW-1185">Reference proteome</keyword>
<accession>A0A0P9D020</accession>